<feature type="transmembrane region" description="Helical" evidence="1">
    <location>
        <begin position="77"/>
        <end position="101"/>
    </location>
</feature>
<feature type="transmembrane region" description="Helical" evidence="1">
    <location>
        <begin position="213"/>
        <end position="235"/>
    </location>
</feature>
<feature type="transmembrane region" description="Helical" evidence="1">
    <location>
        <begin position="247"/>
        <end position="267"/>
    </location>
</feature>
<keyword evidence="1" id="KW-1133">Transmembrane helix</keyword>
<dbReference type="AlphaFoldDB" id="A0A1F6V313"/>
<evidence type="ECO:0000256" key="1">
    <source>
        <dbReference type="SAM" id="Phobius"/>
    </source>
</evidence>
<feature type="transmembrane region" description="Helical" evidence="1">
    <location>
        <begin position="146"/>
        <end position="163"/>
    </location>
</feature>
<feature type="transmembrane region" description="Helical" evidence="1">
    <location>
        <begin position="183"/>
        <end position="201"/>
    </location>
</feature>
<protein>
    <recommendedName>
        <fullName evidence="4">Histidine kinase N-terminal 7TM region domain-containing protein</fullName>
    </recommendedName>
</protein>
<feature type="transmembrane region" description="Helical" evidence="1">
    <location>
        <begin position="15"/>
        <end position="33"/>
    </location>
</feature>
<evidence type="ECO:0008006" key="4">
    <source>
        <dbReference type="Google" id="ProtNLM"/>
    </source>
</evidence>
<keyword evidence="1" id="KW-0812">Transmembrane</keyword>
<sequence length="274" mass="30674">MKSLGIGSGLAKKSAVVLFVALSAWWVVIALIWDNQHADANLLWAALYQLMAVLGVVFGLFISKSWGGFKSIVGKTIIFFCIGLLLQIFGQTVFSFYNLFLKIEIPYPSLADLGYFLSIPFYAYATILLAKASGAGLSLKFINKKIQAIVIPLVLLIASYIVFLKGYEFDWSNPLRVFLDFGYPLGQAFYISLALLVFVLSKDFLGGMMRPKVLIILFALVIQYIADYNFLLQAYNETWVNGGYGDFIYLVAYFIMSIGLINLGDVFEKIKEEK</sequence>
<dbReference type="EMBL" id="MFTO01000012">
    <property type="protein sequence ID" value="OGI63836.1"/>
    <property type="molecule type" value="Genomic_DNA"/>
</dbReference>
<organism evidence="2 3">
    <name type="scientific">Candidatus Nomurabacteria bacterium RIFCSPHIGHO2_01_FULL_40_20</name>
    <dbReference type="NCBI Taxonomy" id="1801738"/>
    <lineage>
        <taxon>Bacteria</taxon>
        <taxon>Candidatus Nomuraibacteriota</taxon>
    </lineage>
</organism>
<gene>
    <name evidence="2" type="ORF">A2733_00740</name>
</gene>
<accession>A0A1F6V313</accession>
<name>A0A1F6V313_9BACT</name>
<keyword evidence="1" id="KW-0472">Membrane</keyword>
<evidence type="ECO:0000313" key="2">
    <source>
        <dbReference type="EMBL" id="OGI63836.1"/>
    </source>
</evidence>
<feature type="transmembrane region" description="Helical" evidence="1">
    <location>
        <begin position="113"/>
        <end position="134"/>
    </location>
</feature>
<proteinExistence type="predicted"/>
<evidence type="ECO:0000313" key="3">
    <source>
        <dbReference type="Proteomes" id="UP000178985"/>
    </source>
</evidence>
<feature type="transmembrane region" description="Helical" evidence="1">
    <location>
        <begin position="45"/>
        <end position="65"/>
    </location>
</feature>
<reference evidence="2 3" key="1">
    <citation type="journal article" date="2016" name="Nat. Commun.">
        <title>Thousands of microbial genomes shed light on interconnected biogeochemical processes in an aquifer system.</title>
        <authorList>
            <person name="Anantharaman K."/>
            <person name="Brown C.T."/>
            <person name="Hug L.A."/>
            <person name="Sharon I."/>
            <person name="Castelle C.J."/>
            <person name="Probst A.J."/>
            <person name="Thomas B.C."/>
            <person name="Singh A."/>
            <person name="Wilkins M.J."/>
            <person name="Karaoz U."/>
            <person name="Brodie E.L."/>
            <person name="Williams K.H."/>
            <person name="Hubbard S.S."/>
            <person name="Banfield J.F."/>
        </authorList>
    </citation>
    <scope>NUCLEOTIDE SEQUENCE [LARGE SCALE GENOMIC DNA]</scope>
</reference>
<dbReference type="Proteomes" id="UP000178985">
    <property type="component" value="Unassembled WGS sequence"/>
</dbReference>
<comment type="caution">
    <text evidence="2">The sequence shown here is derived from an EMBL/GenBank/DDBJ whole genome shotgun (WGS) entry which is preliminary data.</text>
</comment>